<sequence>MEFRSVIARDAAVQAAAQSWVPMECYQLTKGNRVAQLDILDLGPQQIVRERQEAAVQKLGAMPKGPCTISVSRLAKTRFSEIREDDNETVFFLPDNTEYDIYVPPESETAYVRFDQEEFLQAARILDPEGWENAPRQVARLHTPRKAAMWEAVDLCLRIADGEAGSVPRTGELQKTLFDTVMQIATAVPPGTATDLSHSARMRAPHIGRAARAFIMDRLDDDHLPGMIDICRELGVSERTLQYAFLDYAGLSPTAYLRRVRLNRVREALRGADAQTATVTETAMRFGFLHLGRFARDYRMFFGERPSQTLAS</sequence>
<dbReference type="PANTHER" id="PTHR46796">
    <property type="entry name" value="HTH-TYPE TRANSCRIPTIONAL ACTIVATOR RHAS-RELATED"/>
    <property type="match status" value="1"/>
</dbReference>
<keyword evidence="6" id="KW-1185">Reference proteome</keyword>
<dbReference type="SMART" id="SM00342">
    <property type="entry name" value="HTH_ARAC"/>
    <property type="match status" value="1"/>
</dbReference>
<dbReference type="PROSITE" id="PS01124">
    <property type="entry name" value="HTH_ARAC_FAMILY_2"/>
    <property type="match status" value="1"/>
</dbReference>
<dbReference type="Pfam" id="PF12833">
    <property type="entry name" value="HTH_18"/>
    <property type="match status" value="1"/>
</dbReference>
<protein>
    <submittedName>
        <fullName evidence="5">Helix-turn-helix domain-containing protein</fullName>
    </submittedName>
</protein>
<dbReference type="InterPro" id="IPR050204">
    <property type="entry name" value="AraC_XylS_family_regulators"/>
</dbReference>
<keyword evidence="2" id="KW-0238">DNA-binding</keyword>
<dbReference type="AlphaFoldDB" id="A0A6N1VBR7"/>
<dbReference type="PANTHER" id="PTHR46796:SF12">
    <property type="entry name" value="HTH-TYPE DNA-BINDING TRANSCRIPTIONAL ACTIVATOR EUTR"/>
    <property type="match status" value="1"/>
</dbReference>
<reference evidence="5 6" key="1">
    <citation type="submission" date="2020-06" db="EMBL/GenBank/DDBJ databases">
        <title>Oricola thermophila sp. nov. isolated from a tidal sediments.</title>
        <authorList>
            <person name="Kwon K.K."/>
            <person name="Yang S.-H."/>
            <person name="Park M.-J."/>
        </authorList>
    </citation>
    <scope>NUCLEOTIDE SEQUENCE [LARGE SCALE GENOMIC DNA]</scope>
    <source>
        <strain evidence="5 6">MEBiC13590</strain>
    </source>
</reference>
<evidence type="ECO:0000256" key="3">
    <source>
        <dbReference type="ARBA" id="ARBA00023163"/>
    </source>
</evidence>
<proteinExistence type="predicted"/>
<dbReference type="GO" id="GO:0003700">
    <property type="term" value="F:DNA-binding transcription factor activity"/>
    <property type="evidence" value="ECO:0007669"/>
    <property type="project" value="InterPro"/>
</dbReference>
<keyword evidence="3" id="KW-0804">Transcription</keyword>
<dbReference type="KEGG" id="orm:HTY61_08270"/>
<evidence type="ECO:0000256" key="2">
    <source>
        <dbReference type="ARBA" id="ARBA00023125"/>
    </source>
</evidence>
<evidence type="ECO:0000256" key="1">
    <source>
        <dbReference type="ARBA" id="ARBA00023015"/>
    </source>
</evidence>
<name>A0A6N1VBR7_9HYPH</name>
<dbReference type="GO" id="GO:0043565">
    <property type="term" value="F:sequence-specific DNA binding"/>
    <property type="evidence" value="ECO:0007669"/>
    <property type="project" value="InterPro"/>
</dbReference>
<dbReference type="RefSeq" id="WP_175276339.1">
    <property type="nucleotide sequence ID" value="NZ_CP054836.1"/>
</dbReference>
<dbReference type="Gene3D" id="1.10.10.60">
    <property type="entry name" value="Homeodomain-like"/>
    <property type="match status" value="1"/>
</dbReference>
<dbReference type="Proteomes" id="UP000509367">
    <property type="component" value="Chromosome"/>
</dbReference>
<dbReference type="InterPro" id="IPR018060">
    <property type="entry name" value="HTH_AraC"/>
</dbReference>
<evidence type="ECO:0000313" key="5">
    <source>
        <dbReference type="EMBL" id="QKV18446.1"/>
    </source>
</evidence>
<dbReference type="EMBL" id="CP054836">
    <property type="protein sequence ID" value="QKV18446.1"/>
    <property type="molecule type" value="Genomic_DNA"/>
</dbReference>
<evidence type="ECO:0000313" key="6">
    <source>
        <dbReference type="Proteomes" id="UP000509367"/>
    </source>
</evidence>
<gene>
    <name evidence="5" type="ORF">HTY61_08270</name>
</gene>
<accession>A0A6N1VBR7</accession>
<feature type="domain" description="HTH araC/xylS-type" evidence="4">
    <location>
        <begin position="209"/>
        <end position="312"/>
    </location>
</feature>
<organism evidence="5 6">
    <name type="scientific">Oricola thermophila</name>
    <dbReference type="NCBI Taxonomy" id="2742145"/>
    <lineage>
        <taxon>Bacteria</taxon>
        <taxon>Pseudomonadati</taxon>
        <taxon>Pseudomonadota</taxon>
        <taxon>Alphaproteobacteria</taxon>
        <taxon>Hyphomicrobiales</taxon>
        <taxon>Ahrensiaceae</taxon>
        <taxon>Oricola</taxon>
    </lineage>
</organism>
<keyword evidence="1" id="KW-0805">Transcription regulation</keyword>
<evidence type="ECO:0000259" key="4">
    <source>
        <dbReference type="PROSITE" id="PS01124"/>
    </source>
</evidence>